<dbReference type="InterPro" id="IPR002582">
    <property type="entry name" value="ACPS"/>
</dbReference>
<dbReference type="EC" id="2.7.8.7" evidence="8"/>
<evidence type="ECO:0000256" key="3">
    <source>
        <dbReference type="ARBA" id="ARBA00022723"/>
    </source>
</evidence>
<evidence type="ECO:0000256" key="5">
    <source>
        <dbReference type="ARBA" id="ARBA00022842"/>
    </source>
</evidence>
<keyword evidence="8" id="KW-0963">Cytoplasm</keyword>
<comment type="cofactor">
    <cofactor evidence="8">
        <name>Mg(2+)</name>
        <dbReference type="ChEBI" id="CHEBI:18420"/>
    </cofactor>
</comment>
<evidence type="ECO:0000259" key="9">
    <source>
        <dbReference type="Pfam" id="PF01648"/>
    </source>
</evidence>
<feature type="domain" description="4'-phosphopantetheinyl transferase" evidence="9">
    <location>
        <begin position="4"/>
        <end position="103"/>
    </location>
</feature>
<reference evidence="10" key="2">
    <citation type="submission" date="2021-04" db="EMBL/GenBank/DDBJ databases">
        <authorList>
            <person name="Gilroy R."/>
        </authorList>
    </citation>
    <scope>NUCLEOTIDE SEQUENCE</scope>
    <source>
        <strain evidence="10">F6-6636</strain>
    </source>
</reference>
<comment type="catalytic activity">
    <reaction evidence="8">
        <text>apo-[ACP] + CoA = holo-[ACP] + adenosine 3',5'-bisphosphate + H(+)</text>
        <dbReference type="Rhea" id="RHEA:12068"/>
        <dbReference type="Rhea" id="RHEA-COMP:9685"/>
        <dbReference type="Rhea" id="RHEA-COMP:9690"/>
        <dbReference type="ChEBI" id="CHEBI:15378"/>
        <dbReference type="ChEBI" id="CHEBI:29999"/>
        <dbReference type="ChEBI" id="CHEBI:57287"/>
        <dbReference type="ChEBI" id="CHEBI:58343"/>
        <dbReference type="ChEBI" id="CHEBI:64479"/>
        <dbReference type="EC" id="2.7.8.7"/>
    </reaction>
</comment>
<proteinExistence type="inferred from homology"/>
<evidence type="ECO:0000313" key="11">
    <source>
        <dbReference type="Proteomes" id="UP000777303"/>
    </source>
</evidence>
<dbReference type="NCBIfam" id="TIGR00556">
    <property type="entry name" value="pantethn_trn"/>
    <property type="match status" value="1"/>
</dbReference>
<keyword evidence="1 8" id="KW-0444">Lipid biosynthesis</keyword>
<comment type="function">
    <text evidence="8">Transfers the 4'-phosphopantetheine moiety from coenzyme A to a Ser of acyl-carrier-protein.</text>
</comment>
<protein>
    <recommendedName>
        <fullName evidence="8">Holo-[acyl-carrier-protein] synthase</fullName>
        <shortName evidence="8">Holo-ACP synthase</shortName>
        <ecNumber evidence="8">2.7.8.7</ecNumber>
    </recommendedName>
    <alternativeName>
        <fullName evidence="8">4'-phosphopantetheinyl transferase AcpS</fullName>
    </alternativeName>
</protein>
<sequence>MIAGLGVDIAEIKRVWHAYQQNKRFLTYILTPNEQQVFQSLSCRRQQEFLAGRFSAKEAYSKAYGTGIGAQLSWHDIEVIDDVHGKPIVTHHPFDGCAFVSISHTEDMVFTEVILERDVK</sequence>
<evidence type="ECO:0000256" key="7">
    <source>
        <dbReference type="ARBA" id="ARBA00023160"/>
    </source>
</evidence>
<evidence type="ECO:0000256" key="2">
    <source>
        <dbReference type="ARBA" id="ARBA00022679"/>
    </source>
</evidence>
<keyword evidence="6 8" id="KW-0443">Lipid metabolism</keyword>
<dbReference type="HAMAP" id="MF_00101">
    <property type="entry name" value="AcpS"/>
    <property type="match status" value="1"/>
</dbReference>
<keyword evidence="7 8" id="KW-0275">Fatty acid biosynthesis</keyword>
<evidence type="ECO:0000256" key="1">
    <source>
        <dbReference type="ARBA" id="ARBA00022516"/>
    </source>
</evidence>
<feature type="binding site" evidence="8">
    <location>
        <position position="58"/>
    </location>
    <ligand>
        <name>Mg(2+)</name>
        <dbReference type="ChEBI" id="CHEBI:18420"/>
    </ligand>
</feature>
<dbReference type="InterPro" id="IPR008278">
    <property type="entry name" value="4-PPantetheinyl_Trfase_dom"/>
</dbReference>
<organism evidence="10 11">
    <name type="scientific">Candidatus Paralactobacillus gallistercoris</name>
    <dbReference type="NCBI Taxonomy" id="2838724"/>
    <lineage>
        <taxon>Bacteria</taxon>
        <taxon>Bacillati</taxon>
        <taxon>Bacillota</taxon>
        <taxon>Bacilli</taxon>
        <taxon>Lactobacillales</taxon>
        <taxon>Lactobacillaceae</taxon>
        <taxon>Lactobacillus</taxon>
    </lineage>
</organism>
<accession>A0A948TK70</accession>
<dbReference type="NCBIfam" id="TIGR00516">
    <property type="entry name" value="acpS"/>
    <property type="match status" value="1"/>
</dbReference>
<dbReference type="SUPFAM" id="SSF56214">
    <property type="entry name" value="4'-phosphopantetheinyl transferase"/>
    <property type="match status" value="1"/>
</dbReference>
<comment type="caution">
    <text evidence="10">The sequence shown here is derived from an EMBL/GenBank/DDBJ whole genome shotgun (WGS) entry which is preliminary data.</text>
</comment>
<dbReference type="GO" id="GO:0008897">
    <property type="term" value="F:holo-[acyl-carrier-protein] synthase activity"/>
    <property type="evidence" value="ECO:0007669"/>
    <property type="project" value="UniProtKB-UniRule"/>
</dbReference>
<evidence type="ECO:0000256" key="4">
    <source>
        <dbReference type="ARBA" id="ARBA00022832"/>
    </source>
</evidence>
<keyword evidence="4 8" id="KW-0276">Fatty acid metabolism</keyword>
<name>A0A948TK70_9LACO</name>
<evidence type="ECO:0000313" key="10">
    <source>
        <dbReference type="EMBL" id="MBU3852158.1"/>
    </source>
</evidence>
<gene>
    <name evidence="8 10" type="primary">acpS</name>
    <name evidence="10" type="ORF">H9901_05615</name>
</gene>
<feature type="binding site" evidence="8">
    <location>
        <position position="8"/>
    </location>
    <ligand>
        <name>Mg(2+)</name>
        <dbReference type="ChEBI" id="CHEBI:18420"/>
    </ligand>
</feature>
<dbReference type="InterPro" id="IPR004568">
    <property type="entry name" value="Ppantetheine-prot_Trfase_dom"/>
</dbReference>
<evidence type="ECO:0000256" key="6">
    <source>
        <dbReference type="ARBA" id="ARBA00023098"/>
    </source>
</evidence>
<evidence type="ECO:0000256" key="8">
    <source>
        <dbReference type="HAMAP-Rule" id="MF_00101"/>
    </source>
</evidence>
<dbReference type="GO" id="GO:0006633">
    <property type="term" value="P:fatty acid biosynthetic process"/>
    <property type="evidence" value="ECO:0007669"/>
    <property type="project" value="UniProtKB-UniRule"/>
</dbReference>
<dbReference type="GO" id="GO:0000287">
    <property type="term" value="F:magnesium ion binding"/>
    <property type="evidence" value="ECO:0007669"/>
    <property type="project" value="UniProtKB-UniRule"/>
</dbReference>
<comment type="subcellular location">
    <subcellularLocation>
        <location evidence="8">Cytoplasm</location>
    </subcellularLocation>
</comment>
<dbReference type="InterPro" id="IPR037143">
    <property type="entry name" value="4-PPantetheinyl_Trfase_dom_sf"/>
</dbReference>
<keyword evidence="2 8" id="KW-0808">Transferase</keyword>
<dbReference type="Proteomes" id="UP000777303">
    <property type="component" value="Unassembled WGS sequence"/>
</dbReference>
<comment type="similarity">
    <text evidence="8">Belongs to the P-Pant transferase superfamily. AcpS family.</text>
</comment>
<dbReference type="AlphaFoldDB" id="A0A948TK70"/>
<dbReference type="EMBL" id="JAHLFS010000064">
    <property type="protein sequence ID" value="MBU3852158.1"/>
    <property type="molecule type" value="Genomic_DNA"/>
</dbReference>
<dbReference type="GO" id="GO:0005737">
    <property type="term" value="C:cytoplasm"/>
    <property type="evidence" value="ECO:0007669"/>
    <property type="project" value="UniProtKB-SubCell"/>
</dbReference>
<reference evidence="10" key="1">
    <citation type="journal article" date="2021" name="PeerJ">
        <title>Extensive microbial diversity within the chicken gut microbiome revealed by metagenomics and culture.</title>
        <authorList>
            <person name="Gilroy R."/>
            <person name="Ravi A."/>
            <person name="Getino M."/>
            <person name="Pursley I."/>
            <person name="Horton D.L."/>
            <person name="Alikhan N.F."/>
            <person name="Baker D."/>
            <person name="Gharbi K."/>
            <person name="Hall N."/>
            <person name="Watson M."/>
            <person name="Adriaenssens E.M."/>
            <person name="Foster-Nyarko E."/>
            <person name="Jarju S."/>
            <person name="Secka A."/>
            <person name="Antonio M."/>
            <person name="Oren A."/>
            <person name="Chaudhuri R.R."/>
            <person name="La Ragione R."/>
            <person name="Hildebrand F."/>
            <person name="Pallen M.J."/>
        </authorList>
    </citation>
    <scope>NUCLEOTIDE SEQUENCE</scope>
    <source>
        <strain evidence="10">F6-6636</strain>
    </source>
</reference>
<keyword evidence="5 8" id="KW-0460">Magnesium</keyword>
<dbReference type="Gene3D" id="3.90.470.20">
    <property type="entry name" value="4'-phosphopantetheinyl transferase domain"/>
    <property type="match status" value="1"/>
</dbReference>
<keyword evidence="3 8" id="KW-0479">Metal-binding</keyword>
<dbReference type="Pfam" id="PF01648">
    <property type="entry name" value="ACPS"/>
    <property type="match status" value="1"/>
</dbReference>